<evidence type="ECO:0000313" key="2">
    <source>
        <dbReference type="EMBL" id="MBL7628311.1"/>
    </source>
</evidence>
<dbReference type="Proteomes" id="UP000604475">
    <property type="component" value="Unassembled WGS sequence"/>
</dbReference>
<dbReference type="InterPro" id="IPR013216">
    <property type="entry name" value="Methyltransf_11"/>
</dbReference>
<feature type="domain" description="Methyltransferase type 11" evidence="1">
    <location>
        <begin position="61"/>
        <end position="158"/>
    </location>
</feature>
<dbReference type="Gene3D" id="3.40.50.150">
    <property type="entry name" value="Vaccinia Virus protein VP39"/>
    <property type="match status" value="1"/>
</dbReference>
<gene>
    <name evidence="2" type="ORF">I7412_14360</name>
</gene>
<dbReference type="RefSeq" id="WP_203003945.1">
    <property type="nucleotide sequence ID" value="NZ_JADWYU010000180.1"/>
</dbReference>
<keyword evidence="3" id="KW-1185">Reference proteome</keyword>
<dbReference type="GO" id="GO:0008757">
    <property type="term" value="F:S-adenosylmethionine-dependent methyltransferase activity"/>
    <property type="evidence" value="ECO:0007669"/>
    <property type="project" value="InterPro"/>
</dbReference>
<accession>A0A937RA84</accession>
<dbReference type="CDD" id="cd02440">
    <property type="entry name" value="AdoMet_MTases"/>
    <property type="match status" value="1"/>
</dbReference>
<dbReference type="AlphaFoldDB" id="A0A937RA84"/>
<dbReference type="GO" id="GO:0032259">
    <property type="term" value="P:methylation"/>
    <property type="evidence" value="ECO:0007669"/>
    <property type="project" value="UniProtKB-KW"/>
</dbReference>
<keyword evidence="2" id="KW-0489">Methyltransferase</keyword>
<protein>
    <submittedName>
        <fullName evidence="2">Class I SAM-dependent methyltransferase</fullName>
    </submittedName>
</protein>
<dbReference type="EMBL" id="JAEACQ010000183">
    <property type="protein sequence ID" value="MBL7628311.1"/>
    <property type="molecule type" value="Genomic_DNA"/>
</dbReference>
<reference evidence="2" key="1">
    <citation type="submission" date="2020-12" db="EMBL/GenBank/DDBJ databases">
        <title>Genomic characterization of non-nitrogen-fixing Frankia strains.</title>
        <authorList>
            <person name="Carlos-Shanley C."/>
            <person name="Guerra T."/>
            <person name="Hahn D."/>
        </authorList>
    </citation>
    <scope>NUCLEOTIDE SEQUENCE</scope>
    <source>
        <strain evidence="2">CN6</strain>
    </source>
</reference>
<comment type="caution">
    <text evidence="2">The sequence shown here is derived from an EMBL/GenBank/DDBJ whole genome shotgun (WGS) entry which is preliminary data.</text>
</comment>
<keyword evidence="2" id="KW-0808">Transferase</keyword>
<organism evidence="2 3">
    <name type="scientific">Frankia nepalensis</name>
    <dbReference type="NCBI Taxonomy" id="1836974"/>
    <lineage>
        <taxon>Bacteria</taxon>
        <taxon>Bacillati</taxon>
        <taxon>Actinomycetota</taxon>
        <taxon>Actinomycetes</taxon>
        <taxon>Frankiales</taxon>
        <taxon>Frankiaceae</taxon>
        <taxon>Frankia</taxon>
    </lineage>
</organism>
<proteinExistence type="predicted"/>
<dbReference type="Pfam" id="PF08241">
    <property type="entry name" value="Methyltransf_11"/>
    <property type="match status" value="1"/>
</dbReference>
<dbReference type="SUPFAM" id="SSF53335">
    <property type="entry name" value="S-adenosyl-L-methionine-dependent methyltransferases"/>
    <property type="match status" value="1"/>
</dbReference>
<dbReference type="InterPro" id="IPR029063">
    <property type="entry name" value="SAM-dependent_MTases_sf"/>
</dbReference>
<sequence length="272" mass="29718">MTQLGDRRVPEGSNRAWWDERVPLHLASAFYDIDGFRAHPDVLRGFETAEVGDVTGLRLLHLQCHFGQDTLSWAYRGATVTGLDFSAPAIEAARALARELDLPARFVVADVYDAPEALAGETFDVVYTGIGALNWLPDLAGWADTVARLLAPGGFLYLAEVHPIQGVLDDDTGNAFVLDYFDHGPHVWEEEGSYADPDAETDANVTVEYHHTLGAVVSAVVGAGLLLESLQEHDFTMTDRFDTLVQGDDGLYRFPPGAPRVPLLFTLRAAKP</sequence>
<name>A0A937RA84_9ACTN</name>
<evidence type="ECO:0000259" key="1">
    <source>
        <dbReference type="Pfam" id="PF08241"/>
    </source>
</evidence>
<evidence type="ECO:0000313" key="3">
    <source>
        <dbReference type="Proteomes" id="UP000604475"/>
    </source>
</evidence>